<keyword evidence="7" id="KW-1185">Reference proteome</keyword>
<dbReference type="Pfam" id="PF00078">
    <property type="entry name" value="RVT_1"/>
    <property type="match status" value="1"/>
</dbReference>
<dbReference type="SUPFAM" id="SSF56349">
    <property type="entry name" value="DNA breaking-rejoining enzymes"/>
    <property type="match status" value="1"/>
</dbReference>
<dbReference type="Gene3D" id="3.30.70.270">
    <property type="match status" value="1"/>
</dbReference>
<feature type="domain" description="Reverse transcriptase" evidence="4">
    <location>
        <begin position="212"/>
        <end position="394"/>
    </location>
</feature>
<proteinExistence type="predicted"/>
<gene>
    <name evidence="6" type="ORF">P5673_018815</name>
</gene>
<evidence type="ECO:0000259" key="4">
    <source>
        <dbReference type="PROSITE" id="PS50878"/>
    </source>
</evidence>
<dbReference type="PROSITE" id="PS51898">
    <property type="entry name" value="TYR_RECOMBINASE"/>
    <property type="match status" value="1"/>
</dbReference>
<dbReference type="Gene3D" id="1.10.443.10">
    <property type="entry name" value="Intergrase catalytic core"/>
    <property type="match status" value="1"/>
</dbReference>
<dbReference type="InterPro" id="IPR052055">
    <property type="entry name" value="Hepadnavirus_pol/RT"/>
</dbReference>
<dbReference type="GO" id="GO:0006310">
    <property type="term" value="P:DNA recombination"/>
    <property type="evidence" value="ECO:0007669"/>
    <property type="project" value="UniProtKB-KW"/>
</dbReference>
<dbReference type="Gene3D" id="1.10.150.130">
    <property type="match status" value="1"/>
</dbReference>
<feature type="region of interest" description="Disordered" evidence="3">
    <location>
        <begin position="59"/>
        <end position="121"/>
    </location>
</feature>
<dbReference type="Gene3D" id="3.10.10.10">
    <property type="entry name" value="HIV Type 1 Reverse Transcriptase, subunit A, domain 1"/>
    <property type="match status" value="1"/>
</dbReference>
<accession>A0AAD9QCF0</accession>
<name>A0AAD9QCF0_ACRCE</name>
<organism evidence="6 7">
    <name type="scientific">Acropora cervicornis</name>
    <name type="common">Staghorn coral</name>
    <dbReference type="NCBI Taxonomy" id="6130"/>
    <lineage>
        <taxon>Eukaryota</taxon>
        <taxon>Metazoa</taxon>
        <taxon>Cnidaria</taxon>
        <taxon>Anthozoa</taxon>
        <taxon>Hexacorallia</taxon>
        <taxon>Scleractinia</taxon>
        <taxon>Astrocoeniina</taxon>
        <taxon>Acroporidae</taxon>
        <taxon>Acropora</taxon>
    </lineage>
</organism>
<evidence type="ECO:0000256" key="1">
    <source>
        <dbReference type="ARBA" id="ARBA00023125"/>
    </source>
</evidence>
<dbReference type="InterPro" id="IPR043502">
    <property type="entry name" value="DNA/RNA_pol_sf"/>
</dbReference>
<evidence type="ECO:0000313" key="7">
    <source>
        <dbReference type="Proteomes" id="UP001249851"/>
    </source>
</evidence>
<sequence length="1048" mass="120031">MASNYELNLRRRDAMRPQFESEFAKGLCSSRNPGDEFLFGGDTAKRIKEIAELNKNKVCKAQPSRPQGRGQRFSPYPQRGFRGYIRGRGRAFRGRGSGPSGYQQQQQYFQHVPQSEKKSGSRANQNWYVNYECDTVKAKISNQPPFKAGNTGNCSFEWQKISSHPEVLDFIQHCHIEFTDNPCKYSTYGQRHFNSQEQSVIDSEVGKLLQLGVISQSVHEQEERLSPIFVVPKPDGSHRLIFNFKSCNEAVLFRHFKMDALSTVINLIRPGVYMASLDLKHAYYTIPIAAEHRKYLKFVWGGQLYEFQSLPMGLTSSPRIFTKIMKPVLASLRQRRYTNSGYIDDFYLQGADFVDCCNNVKDTVDLFLRLGFFIHPEKCILTPTQEITFLGFILNSTTMMVYLSDKKKEKLKSLCTQALDGDILSIRFVARVIGKIVSSLPGSEFGKLHYRNLERDKIRALALNRGDYDAKMQVSVLAKEDLLWWVENVQQAYRRIIHAPITYVFQTDASDTGWGISCSSHDSWKSQGLWSREQGVLHINVRELYVVHICLTIFCSKLSDVHIQFQLDNVTAVAYVNQMGGSKSIACDLLAHKIWSWCIARSIWLSTVHIPGCTNVEADLLSRNCYSDHEWQLNQVVFQKLRAVFPALSIDLFASVLNAQLPRYVSWNPDPHATFIDAFSIPWTGEYFYAFPPFSLIHKCLKKIEAEQAEGVLVVPAWTSSSVSPQSSLHEGEVKIDGMSFIRRHDEERGFSEHVAKVLLDSWRPSTQKQYAVYLKKWTVFCRERQITAYSPTLMDVLEFLHTQLHLSYSALNTARSALSCVISIDNVPVGQHPLVCHFVKGAFERKPPSRKYYAIWDVRQVLNFLKTMSPNSSLSLMELSLKLSMLLALVSIQRKQTLLQLNINNEYLKKSDEEFVFILSRHVKQSRPNYSIPPLIIPRYTLDTDICPYVCLEDYIERTKSLRHDDVLLISTIKPHRAIGSQTLARWIKTVLQLAGVDIDMFKPHSTRHAASTAAYQASVPLDEIFQRAGWSNANTFKRFYYKHVIA</sequence>
<dbReference type="GO" id="GO:0015074">
    <property type="term" value="P:DNA integration"/>
    <property type="evidence" value="ECO:0007669"/>
    <property type="project" value="InterPro"/>
</dbReference>
<dbReference type="InterPro" id="IPR013762">
    <property type="entry name" value="Integrase-like_cat_sf"/>
</dbReference>
<dbReference type="InterPro" id="IPR000477">
    <property type="entry name" value="RT_dom"/>
</dbReference>
<dbReference type="InterPro" id="IPR010998">
    <property type="entry name" value="Integrase_recombinase_N"/>
</dbReference>
<dbReference type="PANTHER" id="PTHR33050:SF7">
    <property type="entry name" value="RIBONUCLEASE H"/>
    <property type="match status" value="1"/>
</dbReference>
<keyword evidence="1" id="KW-0238">DNA-binding</keyword>
<dbReference type="AlphaFoldDB" id="A0AAD9QCF0"/>
<evidence type="ECO:0000313" key="6">
    <source>
        <dbReference type="EMBL" id="KAK2558624.1"/>
    </source>
</evidence>
<feature type="domain" description="Tyr recombinase" evidence="5">
    <location>
        <begin position="847"/>
        <end position="1048"/>
    </location>
</feature>
<keyword evidence="2" id="KW-0233">DNA recombination</keyword>
<reference evidence="6" key="2">
    <citation type="journal article" date="2023" name="Science">
        <title>Genomic signatures of disease resistance in endangered staghorn corals.</title>
        <authorList>
            <person name="Vollmer S.V."/>
            <person name="Selwyn J.D."/>
            <person name="Despard B.A."/>
            <person name="Roesel C.L."/>
        </authorList>
    </citation>
    <scope>NUCLEOTIDE SEQUENCE</scope>
    <source>
        <strain evidence="6">K2</strain>
    </source>
</reference>
<reference evidence="6" key="1">
    <citation type="journal article" date="2023" name="G3 (Bethesda)">
        <title>Whole genome assembly and annotation of the endangered Caribbean coral Acropora cervicornis.</title>
        <authorList>
            <person name="Selwyn J.D."/>
            <person name="Vollmer S.V."/>
        </authorList>
    </citation>
    <scope>NUCLEOTIDE SEQUENCE</scope>
    <source>
        <strain evidence="6">K2</strain>
    </source>
</reference>
<comment type="caution">
    <text evidence="6">The sequence shown here is derived from an EMBL/GenBank/DDBJ whole genome shotgun (WGS) entry which is preliminary data.</text>
</comment>
<dbReference type="CDD" id="cd01647">
    <property type="entry name" value="RT_LTR"/>
    <property type="match status" value="1"/>
</dbReference>
<dbReference type="InterPro" id="IPR011010">
    <property type="entry name" value="DNA_brk_join_enz"/>
</dbReference>
<evidence type="ECO:0000259" key="5">
    <source>
        <dbReference type="PROSITE" id="PS51898"/>
    </source>
</evidence>
<protein>
    <submittedName>
        <fullName evidence="6">Pro-Pol polyprotein</fullName>
    </submittedName>
</protein>
<dbReference type="SUPFAM" id="SSF56672">
    <property type="entry name" value="DNA/RNA polymerases"/>
    <property type="match status" value="1"/>
</dbReference>
<evidence type="ECO:0000256" key="3">
    <source>
        <dbReference type="SAM" id="MobiDB-lite"/>
    </source>
</evidence>
<evidence type="ECO:0000256" key="2">
    <source>
        <dbReference type="ARBA" id="ARBA00023172"/>
    </source>
</evidence>
<dbReference type="CDD" id="cd09275">
    <property type="entry name" value="RNase_HI_RT_DIRS1"/>
    <property type="match status" value="1"/>
</dbReference>
<dbReference type="PROSITE" id="PS50878">
    <property type="entry name" value="RT_POL"/>
    <property type="match status" value="1"/>
</dbReference>
<dbReference type="Proteomes" id="UP001249851">
    <property type="component" value="Unassembled WGS sequence"/>
</dbReference>
<dbReference type="PANTHER" id="PTHR33050">
    <property type="entry name" value="REVERSE TRANSCRIPTASE DOMAIN-CONTAINING PROTEIN"/>
    <property type="match status" value="1"/>
</dbReference>
<dbReference type="InterPro" id="IPR043128">
    <property type="entry name" value="Rev_trsase/Diguanyl_cyclase"/>
</dbReference>
<dbReference type="InterPro" id="IPR002104">
    <property type="entry name" value="Integrase_catalytic"/>
</dbReference>
<dbReference type="EMBL" id="JARQWQ010000043">
    <property type="protein sequence ID" value="KAK2558624.1"/>
    <property type="molecule type" value="Genomic_DNA"/>
</dbReference>
<dbReference type="GO" id="GO:0003677">
    <property type="term" value="F:DNA binding"/>
    <property type="evidence" value="ECO:0007669"/>
    <property type="project" value="UniProtKB-KW"/>
</dbReference>
<dbReference type="Pfam" id="PF00589">
    <property type="entry name" value="Phage_integrase"/>
    <property type="match status" value="1"/>
</dbReference>